<dbReference type="EMBL" id="GGFK01015434">
    <property type="protein sequence ID" value="MBW48755.1"/>
    <property type="molecule type" value="Transcribed_RNA"/>
</dbReference>
<proteinExistence type="predicted"/>
<sequence length="79" mass="8734">MVLTAVVVVATATTCHHRMARTVVSVTNQAPPEPAVTRVRMKVVSPATVCVPVAVSARRWVGMVEKEEDHWQLSHQPHR</sequence>
<evidence type="ECO:0000313" key="1">
    <source>
        <dbReference type="EMBL" id="MBW48755.1"/>
    </source>
</evidence>
<dbReference type="AlphaFoldDB" id="A0A2M4B6S2"/>
<accession>A0A2M4B6S2</accession>
<organism evidence="1">
    <name type="scientific">Anopheles triannulatus</name>
    <dbReference type="NCBI Taxonomy" id="58253"/>
    <lineage>
        <taxon>Eukaryota</taxon>
        <taxon>Metazoa</taxon>
        <taxon>Ecdysozoa</taxon>
        <taxon>Arthropoda</taxon>
        <taxon>Hexapoda</taxon>
        <taxon>Insecta</taxon>
        <taxon>Pterygota</taxon>
        <taxon>Neoptera</taxon>
        <taxon>Endopterygota</taxon>
        <taxon>Diptera</taxon>
        <taxon>Nematocera</taxon>
        <taxon>Culicoidea</taxon>
        <taxon>Culicidae</taxon>
        <taxon>Anophelinae</taxon>
        <taxon>Anopheles</taxon>
    </lineage>
</organism>
<reference evidence="1" key="1">
    <citation type="submission" date="2018-01" db="EMBL/GenBank/DDBJ databases">
        <title>An insight into the sialome of Amazonian anophelines.</title>
        <authorList>
            <person name="Ribeiro J.M."/>
            <person name="Scarpassa V."/>
            <person name="Calvo E."/>
        </authorList>
    </citation>
    <scope>NUCLEOTIDE SEQUENCE</scope>
    <source>
        <tissue evidence="1">Salivary glands</tissue>
    </source>
</reference>
<protein>
    <submittedName>
        <fullName evidence="1">Putative secreted protein</fullName>
    </submittedName>
</protein>
<name>A0A2M4B6S2_9DIPT</name>